<dbReference type="Gene3D" id="3.90.1150.10">
    <property type="entry name" value="Aspartate Aminotransferase, domain 1"/>
    <property type="match status" value="1"/>
</dbReference>
<proteinExistence type="inferred from homology"/>
<evidence type="ECO:0000256" key="4">
    <source>
        <dbReference type="ARBA" id="ARBA00022679"/>
    </source>
</evidence>
<feature type="binding site" evidence="8">
    <location>
        <position position="239"/>
    </location>
    <ligand>
        <name>pyridoxal 5'-phosphate</name>
        <dbReference type="ChEBI" id="CHEBI:597326"/>
    </ligand>
</feature>
<dbReference type="AlphaFoldDB" id="A0A254NCU1"/>
<dbReference type="InterPro" id="IPR015422">
    <property type="entry name" value="PyrdxlP-dep_Trfase_small"/>
</dbReference>
<feature type="domain" description="Aminotransferase class I/classII large" evidence="11">
    <location>
        <begin position="41"/>
        <end position="393"/>
    </location>
</feature>
<organism evidence="12 13">
    <name type="scientific">Roseateles puraquae</name>
    <dbReference type="NCBI Taxonomy" id="431059"/>
    <lineage>
        <taxon>Bacteria</taxon>
        <taxon>Pseudomonadati</taxon>
        <taxon>Pseudomonadota</taxon>
        <taxon>Betaproteobacteria</taxon>
        <taxon>Burkholderiales</taxon>
        <taxon>Sphaerotilaceae</taxon>
        <taxon>Roseateles</taxon>
    </lineage>
</organism>
<keyword evidence="5 8" id="KW-0093">Biotin biosynthesis</keyword>
<dbReference type="Gene3D" id="3.40.640.10">
    <property type="entry name" value="Type I PLP-dependent aspartate aminotransferase-like (Major domain)"/>
    <property type="match status" value="1"/>
</dbReference>
<dbReference type="EMBL" id="NISI01000002">
    <property type="protein sequence ID" value="OWR04712.1"/>
    <property type="molecule type" value="Genomic_DNA"/>
</dbReference>
<feature type="binding site" evidence="8">
    <location>
        <position position="211"/>
    </location>
    <ligand>
        <name>pyridoxal 5'-phosphate</name>
        <dbReference type="ChEBI" id="CHEBI:597326"/>
    </ligand>
</feature>
<dbReference type="InterPro" id="IPR022834">
    <property type="entry name" value="AONS_Proteobacteria"/>
</dbReference>
<dbReference type="PANTHER" id="PTHR13693">
    <property type="entry name" value="CLASS II AMINOTRANSFERASE/8-AMINO-7-OXONONANOATE SYNTHASE"/>
    <property type="match status" value="1"/>
</dbReference>
<name>A0A254NCU1_9BURK</name>
<evidence type="ECO:0000256" key="6">
    <source>
        <dbReference type="ARBA" id="ARBA00022898"/>
    </source>
</evidence>
<feature type="binding site" evidence="8">
    <location>
        <position position="21"/>
    </location>
    <ligand>
        <name>substrate</name>
    </ligand>
</feature>
<dbReference type="Proteomes" id="UP000197446">
    <property type="component" value="Unassembled WGS sequence"/>
</dbReference>
<dbReference type="NCBIfam" id="TIGR00858">
    <property type="entry name" value="bioF"/>
    <property type="match status" value="1"/>
</dbReference>
<gene>
    <name evidence="8 12" type="primary">bioF</name>
    <name evidence="12" type="ORF">CDO81_09045</name>
</gene>
<evidence type="ECO:0000256" key="8">
    <source>
        <dbReference type="HAMAP-Rule" id="MF_01693"/>
    </source>
</evidence>
<comment type="catalytic activity">
    <reaction evidence="7 8">
        <text>6-carboxyhexanoyl-[ACP] + L-alanine + H(+) = (8S)-8-amino-7-oxononanoate + holo-[ACP] + CO2</text>
        <dbReference type="Rhea" id="RHEA:42288"/>
        <dbReference type="Rhea" id="RHEA-COMP:9685"/>
        <dbReference type="Rhea" id="RHEA-COMP:9955"/>
        <dbReference type="ChEBI" id="CHEBI:15378"/>
        <dbReference type="ChEBI" id="CHEBI:16526"/>
        <dbReference type="ChEBI" id="CHEBI:57972"/>
        <dbReference type="ChEBI" id="CHEBI:64479"/>
        <dbReference type="ChEBI" id="CHEBI:78846"/>
        <dbReference type="ChEBI" id="CHEBI:149468"/>
        <dbReference type="EC" id="2.3.1.47"/>
    </reaction>
</comment>
<keyword evidence="4 8" id="KW-0808">Transferase</keyword>
<dbReference type="GO" id="GO:0008710">
    <property type="term" value="F:8-amino-7-oxononanoate synthase activity"/>
    <property type="evidence" value="ECO:0007669"/>
    <property type="project" value="UniProtKB-UniRule"/>
</dbReference>
<evidence type="ECO:0000313" key="13">
    <source>
        <dbReference type="Proteomes" id="UP000197446"/>
    </source>
</evidence>
<feature type="binding site" evidence="8">
    <location>
        <begin position="112"/>
        <end position="113"/>
    </location>
    <ligand>
        <name>pyridoxal 5'-phosphate</name>
        <dbReference type="ChEBI" id="CHEBI:597326"/>
    </ligand>
</feature>
<keyword evidence="6 8" id="KW-0663">Pyridoxal phosphate</keyword>
<dbReference type="InterPro" id="IPR004723">
    <property type="entry name" value="AONS_Archaea/Proteobacteria"/>
</dbReference>
<evidence type="ECO:0000256" key="10">
    <source>
        <dbReference type="SAM" id="MobiDB-lite"/>
    </source>
</evidence>
<protein>
    <recommendedName>
        <fullName evidence="8">8-amino-7-oxononanoate synthase</fullName>
        <shortName evidence="8">AONS</shortName>
        <ecNumber evidence="8">2.3.1.47</ecNumber>
    </recommendedName>
    <alternativeName>
        <fullName evidence="8">7-keto-8-amino-pelargonic acid synthase</fullName>
        <shortName evidence="8">7-KAP synthase</shortName>
        <shortName evidence="8">KAPA synthase</shortName>
    </alternativeName>
    <alternativeName>
        <fullName evidence="8">8-amino-7-ketopelargonate synthase</fullName>
    </alternativeName>
</protein>
<evidence type="ECO:0000313" key="12">
    <source>
        <dbReference type="EMBL" id="OWR04712.1"/>
    </source>
</evidence>
<dbReference type="InterPro" id="IPR015424">
    <property type="entry name" value="PyrdxlP-dep_Trfase"/>
</dbReference>
<comment type="function">
    <text evidence="8">Catalyzes the decarboxylative condensation of pimeloyl-[acyl-carrier protein] and L-alanine to produce 8-amino-7-oxononanoate (AON), [acyl-carrier protein], and carbon dioxide.</text>
</comment>
<reference evidence="12 13" key="1">
    <citation type="journal article" date="2007" name="Int. J. Syst. Evol. Microbiol.">
        <title>Description of Pelomonas aquatica sp. nov. and Pelomonas puraquae sp. nov., isolated from industrial and haemodialysis water.</title>
        <authorList>
            <person name="Gomila M."/>
            <person name="Bowien B."/>
            <person name="Falsen E."/>
            <person name="Moore E.R."/>
            <person name="Lalucat J."/>
        </authorList>
    </citation>
    <scope>NUCLEOTIDE SEQUENCE [LARGE SCALE GENOMIC DNA]</scope>
    <source>
        <strain evidence="12 13">CCUG 52769</strain>
    </source>
</reference>
<accession>A0A254NCU1</accession>
<feature type="region of interest" description="Disordered" evidence="10">
    <location>
        <begin position="401"/>
        <end position="421"/>
    </location>
</feature>
<dbReference type="InterPro" id="IPR015421">
    <property type="entry name" value="PyrdxlP-dep_Trfase_major"/>
</dbReference>
<feature type="binding site" evidence="8">
    <location>
        <position position="365"/>
    </location>
    <ligand>
        <name>substrate</name>
    </ligand>
</feature>
<evidence type="ECO:0000256" key="5">
    <source>
        <dbReference type="ARBA" id="ARBA00022756"/>
    </source>
</evidence>
<dbReference type="GO" id="GO:0009102">
    <property type="term" value="P:biotin biosynthetic process"/>
    <property type="evidence" value="ECO:0007669"/>
    <property type="project" value="UniProtKB-UniRule"/>
</dbReference>
<sequence length="421" mass="43778">MSLLDHLSAKLAAVSAQSLKRSLRRADTGTAPRQTVNGRELLMFCSNDYLGLAAEPAVAEALAEGARRWGGGSGASPLVSGHSAAHEAVTDTLARWYAPHIPQARAIGFCTGYMANLAVVTALGDEHTEIFSEQLNHASLIDAARLAKARVTRYGHADVAGLRTLLEASTAQVKLIVTDAVFSMDGDLAPLPALLALANEFDAWLVVDDAHGFGVLGAQGRGSLEHFGLRSERLILVGTLGKAAGLAGAFVAAHTTIVEYLLQAARNFIFSTASPPAVEHALLTSFALIEGPLGTARRANLARLQGQLRAGLVALIERHPRLGWSLTEATTPIQPLVIGGNAEVMALAAALEAAGLRVPGIRPPTVAAGTARLRITLCATHTAADVDQLLTALGRAAAELDASAPPPHADESLAKALSYTG</sequence>
<dbReference type="InterPro" id="IPR004839">
    <property type="entry name" value="Aminotransferase_I/II_large"/>
</dbReference>
<dbReference type="GO" id="GO:0030170">
    <property type="term" value="F:pyridoxal phosphate binding"/>
    <property type="evidence" value="ECO:0007669"/>
    <property type="project" value="UniProtKB-UniRule"/>
</dbReference>
<evidence type="ECO:0000256" key="7">
    <source>
        <dbReference type="ARBA" id="ARBA00047715"/>
    </source>
</evidence>
<evidence type="ECO:0000256" key="2">
    <source>
        <dbReference type="ARBA" id="ARBA00004746"/>
    </source>
</evidence>
<feature type="binding site" evidence="8">
    <location>
        <position position="183"/>
    </location>
    <ligand>
        <name>pyridoxal 5'-phosphate</name>
        <dbReference type="ChEBI" id="CHEBI:597326"/>
    </ligand>
</feature>
<keyword evidence="13" id="KW-1185">Reference proteome</keyword>
<dbReference type="EC" id="2.3.1.47" evidence="8"/>
<dbReference type="OrthoDB" id="9807157at2"/>
<dbReference type="SUPFAM" id="SSF53383">
    <property type="entry name" value="PLP-dependent transferases"/>
    <property type="match status" value="1"/>
</dbReference>
<dbReference type="PANTHER" id="PTHR13693:SF100">
    <property type="entry name" value="8-AMINO-7-OXONONANOATE SYNTHASE"/>
    <property type="match status" value="1"/>
</dbReference>
<dbReference type="HAMAP" id="MF_01693">
    <property type="entry name" value="BioF_aminotrans_2"/>
    <property type="match status" value="1"/>
</dbReference>
<dbReference type="RefSeq" id="WP_088482846.1">
    <property type="nucleotide sequence ID" value="NZ_NISI01000002.1"/>
</dbReference>
<comment type="caution">
    <text evidence="12">The sequence shown here is derived from an EMBL/GenBank/DDBJ whole genome shotgun (WGS) entry which is preliminary data.</text>
</comment>
<evidence type="ECO:0000256" key="3">
    <source>
        <dbReference type="ARBA" id="ARBA00011738"/>
    </source>
</evidence>
<comment type="pathway">
    <text evidence="2 8">Cofactor biosynthesis; biotin biosynthesis.</text>
</comment>
<feature type="modified residue" description="N6-(pyridoxal phosphate)lysine" evidence="8 9">
    <location>
        <position position="242"/>
    </location>
</feature>
<evidence type="ECO:0000256" key="1">
    <source>
        <dbReference type="ARBA" id="ARBA00001933"/>
    </source>
</evidence>
<dbReference type="Pfam" id="PF00155">
    <property type="entry name" value="Aminotran_1_2"/>
    <property type="match status" value="1"/>
</dbReference>
<dbReference type="InterPro" id="IPR050087">
    <property type="entry name" value="AON_synthase_class-II"/>
</dbReference>
<feature type="binding site" evidence="8">
    <location>
        <position position="137"/>
    </location>
    <ligand>
        <name>substrate</name>
    </ligand>
</feature>
<comment type="similarity">
    <text evidence="8">Belongs to the class-II pyridoxal-phosphate-dependent aminotransferase family. BioF subfamily.</text>
</comment>
<comment type="cofactor">
    <cofactor evidence="1 8 9">
        <name>pyridoxal 5'-phosphate</name>
        <dbReference type="ChEBI" id="CHEBI:597326"/>
    </cofactor>
</comment>
<comment type="subunit">
    <text evidence="3 8">Homodimer.</text>
</comment>
<dbReference type="UniPathway" id="UPA00078"/>
<evidence type="ECO:0000256" key="9">
    <source>
        <dbReference type="PIRSR" id="PIRSR604723-51"/>
    </source>
</evidence>
<evidence type="ECO:0000259" key="11">
    <source>
        <dbReference type="Pfam" id="PF00155"/>
    </source>
</evidence>